<dbReference type="eggNOG" id="COG0633">
    <property type="taxonomic scope" value="Bacteria"/>
</dbReference>
<dbReference type="OrthoDB" id="462043at2"/>
<dbReference type="PROSITE" id="PS51085">
    <property type="entry name" value="2FE2S_FER_2"/>
    <property type="match status" value="1"/>
</dbReference>
<keyword evidence="6" id="KW-0408">Iron</keyword>
<dbReference type="GO" id="GO:0046872">
    <property type="term" value="F:metal ion binding"/>
    <property type="evidence" value="ECO:0007669"/>
    <property type="project" value="UniProtKB-KW"/>
</dbReference>
<protein>
    <submittedName>
        <fullName evidence="10">Ferredoxin, 2Fe-2S</fullName>
    </submittedName>
</protein>
<dbReference type="GO" id="GO:0051537">
    <property type="term" value="F:2 iron, 2 sulfur cluster binding"/>
    <property type="evidence" value="ECO:0007669"/>
    <property type="project" value="UniProtKB-KW"/>
</dbReference>
<dbReference type="InterPro" id="IPR036010">
    <property type="entry name" value="2Fe-2S_ferredoxin-like_sf"/>
</dbReference>
<sequence>MSHQQEKFKVTLVNPKKQLKKTIDVAPGEYILDIAELNGIEHPSSCRAASCFDCLGKVMAGNIEQTEKAESFLKPDELDKGYVLLCAASPTSDCTILTHQEEEYLV</sequence>
<dbReference type="PANTHER" id="PTHR43112">
    <property type="entry name" value="FERREDOXIN"/>
    <property type="match status" value="1"/>
</dbReference>
<dbReference type="EMBL" id="AAXW01000024">
    <property type="protein sequence ID" value="EAZ90519.1"/>
    <property type="molecule type" value="Genomic_DNA"/>
</dbReference>
<dbReference type="NCBIfam" id="TIGR02008">
    <property type="entry name" value="fdx_plant"/>
    <property type="match status" value="1"/>
</dbReference>
<keyword evidence="2" id="KW-0813">Transport</keyword>
<evidence type="ECO:0000259" key="9">
    <source>
        <dbReference type="PROSITE" id="PS51085"/>
    </source>
</evidence>
<dbReference type="InterPro" id="IPR010241">
    <property type="entry name" value="Fd_pln"/>
</dbReference>
<keyword evidence="4" id="KW-0479">Metal-binding</keyword>
<organism evidence="10 11">
    <name type="scientific">Crocosphaera chwakensis CCY0110</name>
    <dbReference type="NCBI Taxonomy" id="391612"/>
    <lineage>
        <taxon>Bacteria</taxon>
        <taxon>Bacillati</taxon>
        <taxon>Cyanobacteriota</taxon>
        <taxon>Cyanophyceae</taxon>
        <taxon>Oscillatoriophycideae</taxon>
        <taxon>Chroococcales</taxon>
        <taxon>Aphanothecaceae</taxon>
        <taxon>Crocosphaera</taxon>
        <taxon>Crocosphaera chwakensis</taxon>
    </lineage>
</organism>
<evidence type="ECO:0000256" key="8">
    <source>
        <dbReference type="ARBA" id="ARBA00034078"/>
    </source>
</evidence>
<dbReference type="PANTHER" id="PTHR43112:SF3">
    <property type="entry name" value="FERREDOXIN-2, CHLOROPLASTIC"/>
    <property type="match status" value="1"/>
</dbReference>
<evidence type="ECO:0000256" key="2">
    <source>
        <dbReference type="ARBA" id="ARBA00022448"/>
    </source>
</evidence>
<comment type="caution">
    <text evidence="10">The sequence shown here is derived from an EMBL/GenBank/DDBJ whole genome shotgun (WGS) entry which is preliminary data.</text>
</comment>
<evidence type="ECO:0000256" key="5">
    <source>
        <dbReference type="ARBA" id="ARBA00022982"/>
    </source>
</evidence>
<evidence type="ECO:0000313" key="11">
    <source>
        <dbReference type="Proteomes" id="UP000003781"/>
    </source>
</evidence>
<comment type="similarity">
    <text evidence="1">Belongs to the 2Fe2S plant-type ferredoxin family.</text>
</comment>
<dbReference type="GO" id="GO:0009055">
    <property type="term" value="F:electron transfer activity"/>
    <property type="evidence" value="ECO:0007669"/>
    <property type="project" value="InterPro"/>
</dbReference>
<dbReference type="InterPro" id="IPR012675">
    <property type="entry name" value="Beta-grasp_dom_sf"/>
</dbReference>
<name>A3ISU9_9CHRO</name>
<dbReference type="AlphaFoldDB" id="A3ISU9"/>
<evidence type="ECO:0000256" key="7">
    <source>
        <dbReference type="ARBA" id="ARBA00023014"/>
    </source>
</evidence>
<evidence type="ECO:0000256" key="1">
    <source>
        <dbReference type="ARBA" id="ARBA00007874"/>
    </source>
</evidence>
<dbReference type="RefSeq" id="WP_008276453.1">
    <property type="nucleotide sequence ID" value="NZ_AAXW01000024.1"/>
</dbReference>
<reference evidence="10 11" key="1">
    <citation type="submission" date="2007-03" db="EMBL/GenBank/DDBJ databases">
        <authorList>
            <person name="Stal L."/>
            <person name="Ferriera S."/>
            <person name="Johnson J."/>
            <person name="Kravitz S."/>
            <person name="Beeson K."/>
            <person name="Sutton G."/>
            <person name="Rogers Y.-H."/>
            <person name="Friedman R."/>
            <person name="Frazier M."/>
            <person name="Venter J.C."/>
        </authorList>
    </citation>
    <scope>NUCLEOTIDE SEQUENCE [LARGE SCALE GENOMIC DNA]</scope>
    <source>
        <strain evidence="10 11">CCY0110</strain>
    </source>
</reference>
<proteinExistence type="inferred from homology"/>
<keyword evidence="5" id="KW-0249">Electron transport</keyword>
<evidence type="ECO:0000313" key="10">
    <source>
        <dbReference type="EMBL" id="EAZ90519.1"/>
    </source>
</evidence>
<dbReference type="Proteomes" id="UP000003781">
    <property type="component" value="Unassembled WGS sequence"/>
</dbReference>
<dbReference type="Gene3D" id="3.10.20.30">
    <property type="match status" value="1"/>
</dbReference>
<gene>
    <name evidence="10" type="ORF">CY0110_26867</name>
</gene>
<evidence type="ECO:0000256" key="6">
    <source>
        <dbReference type="ARBA" id="ARBA00023004"/>
    </source>
</evidence>
<feature type="domain" description="2Fe-2S ferredoxin-type" evidence="9">
    <location>
        <begin position="8"/>
        <end position="102"/>
    </location>
</feature>
<dbReference type="Pfam" id="PF00111">
    <property type="entry name" value="Fer2"/>
    <property type="match status" value="1"/>
</dbReference>
<dbReference type="CDD" id="cd00207">
    <property type="entry name" value="fer2"/>
    <property type="match status" value="1"/>
</dbReference>
<keyword evidence="3" id="KW-0001">2Fe-2S</keyword>
<comment type="cofactor">
    <cofactor evidence="8">
        <name>[2Fe-2S] cluster</name>
        <dbReference type="ChEBI" id="CHEBI:190135"/>
    </cofactor>
</comment>
<keyword evidence="7" id="KW-0411">Iron-sulfur</keyword>
<evidence type="ECO:0000256" key="3">
    <source>
        <dbReference type="ARBA" id="ARBA00022714"/>
    </source>
</evidence>
<accession>A3ISU9</accession>
<evidence type="ECO:0000256" key="4">
    <source>
        <dbReference type="ARBA" id="ARBA00022723"/>
    </source>
</evidence>
<keyword evidence="11" id="KW-1185">Reference proteome</keyword>
<dbReference type="SUPFAM" id="SSF54292">
    <property type="entry name" value="2Fe-2S ferredoxin-like"/>
    <property type="match status" value="1"/>
</dbReference>
<dbReference type="InterPro" id="IPR001041">
    <property type="entry name" value="2Fe-2S_ferredoxin-type"/>
</dbReference>
<dbReference type="GO" id="GO:0022900">
    <property type="term" value="P:electron transport chain"/>
    <property type="evidence" value="ECO:0007669"/>
    <property type="project" value="InterPro"/>
</dbReference>